<dbReference type="AlphaFoldDB" id="A0A645HXG3"/>
<keyword evidence="1" id="KW-0472">Membrane</keyword>
<name>A0A645HXG3_9ZZZZ</name>
<evidence type="ECO:0000313" key="2">
    <source>
        <dbReference type="EMBL" id="MPN40013.1"/>
    </source>
</evidence>
<accession>A0A645HXG3</accession>
<dbReference type="EMBL" id="VSSQ01096169">
    <property type="protein sequence ID" value="MPN40013.1"/>
    <property type="molecule type" value="Genomic_DNA"/>
</dbReference>
<gene>
    <name evidence="2" type="ORF">SDC9_187548</name>
</gene>
<proteinExistence type="predicted"/>
<evidence type="ECO:0000256" key="1">
    <source>
        <dbReference type="SAM" id="Phobius"/>
    </source>
</evidence>
<feature type="transmembrane region" description="Helical" evidence="1">
    <location>
        <begin position="12"/>
        <end position="35"/>
    </location>
</feature>
<organism evidence="2">
    <name type="scientific">bioreactor metagenome</name>
    <dbReference type="NCBI Taxonomy" id="1076179"/>
    <lineage>
        <taxon>unclassified sequences</taxon>
        <taxon>metagenomes</taxon>
        <taxon>ecological metagenomes</taxon>
    </lineage>
</organism>
<keyword evidence="1" id="KW-1133">Transmembrane helix</keyword>
<sequence length="63" mass="7046">MQLLEYCNDVFPFLIAKIFLVTLITDGDIALVVFVKGSKQGFTRNHTFLDGIQNSFVLPVKIG</sequence>
<keyword evidence="1" id="KW-0812">Transmembrane</keyword>
<comment type="caution">
    <text evidence="2">The sequence shown here is derived from an EMBL/GenBank/DDBJ whole genome shotgun (WGS) entry which is preliminary data.</text>
</comment>
<reference evidence="2" key="1">
    <citation type="submission" date="2019-08" db="EMBL/GenBank/DDBJ databases">
        <authorList>
            <person name="Kucharzyk K."/>
            <person name="Murdoch R.W."/>
            <person name="Higgins S."/>
            <person name="Loffler F."/>
        </authorList>
    </citation>
    <scope>NUCLEOTIDE SEQUENCE</scope>
</reference>
<protein>
    <submittedName>
        <fullName evidence="2">Uncharacterized protein</fullName>
    </submittedName>
</protein>